<comment type="caution">
    <text evidence="2">The sequence shown here is derived from an EMBL/GenBank/DDBJ whole genome shotgun (WGS) entry which is preliminary data.</text>
</comment>
<name>A0ABW1EA52_9BACT</name>
<reference evidence="3" key="1">
    <citation type="journal article" date="2019" name="Int. J. Syst. Evol. Microbiol.">
        <title>The Global Catalogue of Microorganisms (GCM) 10K type strain sequencing project: providing services to taxonomists for standard genome sequencing and annotation.</title>
        <authorList>
            <consortium name="The Broad Institute Genomics Platform"/>
            <consortium name="The Broad Institute Genome Sequencing Center for Infectious Disease"/>
            <person name="Wu L."/>
            <person name="Ma J."/>
        </authorList>
    </citation>
    <scope>NUCLEOTIDE SEQUENCE [LARGE SCALE GENOMIC DNA]</scope>
    <source>
        <strain evidence="3">JCM 4087</strain>
    </source>
</reference>
<accession>A0ABW1EA52</accession>
<dbReference type="PANTHER" id="PTHR33383">
    <property type="entry name" value="MEMBRANE PROTEIN INSERTION EFFICIENCY FACTOR-RELATED"/>
    <property type="match status" value="1"/>
</dbReference>
<evidence type="ECO:0000256" key="1">
    <source>
        <dbReference type="HAMAP-Rule" id="MF_00386"/>
    </source>
</evidence>
<comment type="function">
    <text evidence="1">Could be involved in insertion of integral membrane proteins into the membrane.</text>
</comment>
<dbReference type="InterPro" id="IPR002696">
    <property type="entry name" value="Membr_insert_effic_factor_YidD"/>
</dbReference>
<keyword evidence="1" id="KW-1003">Cell membrane</keyword>
<dbReference type="Pfam" id="PF01809">
    <property type="entry name" value="YidD"/>
    <property type="match status" value="1"/>
</dbReference>
<organism evidence="2 3">
    <name type="scientific">Acidicapsa dinghuensis</name>
    <dbReference type="NCBI Taxonomy" id="2218256"/>
    <lineage>
        <taxon>Bacteria</taxon>
        <taxon>Pseudomonadati</taxon>
        <taxon>Acidobacteriota</taxon>
        <taxon>Terriglobia</taxon>
        <taxon>Terriglobales</taxon>
        <taxon>Acidobacteriaceae</taxon>
        <taxon>Acidicapsa</taxon>
    </lineage>
</organism>
<protein>
    <recommendedName>
        <fullName evidence="1">Putative membrane protein insertion efficiency factor</fullName>
    </recommendedName>
</protein>
<dbReference type="EMBL" id="JBHSPH010000001">
    <property type="protein sequence ID" value="MFC5861141.1"/>
    <property type="molecule type" value="Genomic_DNA"/>
</dbReference>
<gene>
    <name evidence="2" type="primary">yidD</name>
    <name evidence="2" type="ORF">ACFPT7_02425</name>
</gene>
<sequence>MSESMMEPAMQPAIETATLSASQRMLLAFLEFYRLWLSPALHSITPAGGCGYEPTCSNYATEAIALYGPILGSWMALRRILRCHPFARGGFDPVPLPGHVPHTKCQHRAAADQVPACALREPIP</sequence>
<keyword evidence="3" id="KW-1185">Reference proteome</keyword>
<evidence type="ECO:0000313" key="3">
    <source>
        <dbReference type="Proteomes" id="UP001596091"/>
    </source>
</evidence>
<dbReference type="PANTHER" id="PTHR33383:SF1">
    <property type="entry name" value="MEMBRANE PROTEIN INSERTION EFFICIENCY FACTOR-RELATED"/>
    <property type="match status" value="1"/>
</dbReference>
<dbReference type="SMART" id="SM01234">
    <property type="entry name" value="Haemolytic"/>
    <property type="match status" value="1"/>
</dbReference>
<dbReference type="HAMAP" id="MF_00386">
    <property type="entry name" value="UPF0161_YidD"/>
    <property type="match status" value="1"/>
</dbReference>
<dbReference type="RefSeq" id="WP_263334337.1">
    <property type="nucleotide sequence ID" value="NZ_JAGSYH010000002.1"/>
</dbReference>
<evidence type="ECO:0000313" key="2">
    <source>
        <dbReference type="EMBL" id="MFC5861141.1"/>
    </source>
</evidence>
<dbReference type="Proteomes" id="UP001596091">
    <property type="component" value="Unassembled WGS sequence"/>
</dbReference>
<comment type="similarity">
    <text evidence="1">Belongs to the UPF0161 family.</text>
</comment>
<dbReference type="NCBIfam" id="TIGR00278">
    <property type="entry name" value="membrane protein insertion efficiency factor YidD"/>
    <property type="match status" value="1"/>
</dbReference>
<keyword evidence="1" id="KW-0472">Membrane</keyword>
<proteinExistence type="inferred from homology"/>
<comment type="subcellular location">
    <subcellularLocation>
        <location evidence="1">Cell membrane</location>
        <topology evidence="1">Peripheral membrane protein</topology>
        <orientation evidence="1">Cytoplasmic side</orientation>
    </subcellularLocation>
</comment>